<proteinExistence type="predicted"/>
<gene>
    <name evidence="1" type="ORF">KDK_68650</name>
</gene>
<evidence type="ECO:0000313" key="2">
    <source>
        <dbReference type="Proteomes" id="UP000287188"/>
    </source>
</evidence>
<evidence type="ECO:0000313" key="1">
    <source>
        <dbReference type="EMBL" id="GCE23065.1"/>
    </source>
</evidence>
<dbReference type="EMBL" id="BIFS01000002">
    <property type="protein sequence ID" value="GCE23065.1"/>
    <property type="molecule type" value="Genomic_DNA"/>
</dbReference>
<sequence>MGAHFVQQILAQTGDAVMQSCHLPTRFLTILGTLNTTVQPFVGLTELVERRFKECLVLVSLCGT</sequence>
<name>A0A402AVG5_9CHLR</name>
<dbReference type="AlphaFoldDB" id="A0A402AVG5"/>
<reference evidence="2" key="1">
    <citation type="submission" date="2018-12" db="EMBL/GenBank/DDBJ databases">
        <title>Tengunoibacter tsumagoiensis gen. nov., sp. nov., Dictyobacter kobayashii sp. nov., D. alpinus sp. nov., and D. joshuensis sp. nov. and description of Dictyobacteraceae fam. nov. within the order Ktedonobacterales isolated from Tengu-no-mugimeshi.</title>
        <authorList>
            <person name="Wang C.M."/>
            <person name="Zheng Y."/>
            <person name="Sakai Y."/>
            <person name="Toyoda A."/>
            <person name="Minakuchi Y."/>
            <person name="Abe K."/>
            <person name="Yokota A."/>
            <person name="Yabe S."/>
        </authorList>
    </citation>
    <scope>NUCLEOTIDE SEQUENCE [LARGE SCALE GENOMIC DNA]</scope>
    <source>
        <strain evidence="2">Uno11</strain>
    </source>
</reference>
<accession>A0A402AVG5</accession>
<organism evidence="1 2">
    <name type="scientific">Dictyobacter kobayashii</name>
    <dbReference type="NCBI Taxonomy" id="2014872"/>
    <lineage>
        <taxon>Bacteria</taxon>
        <taxon>Bacillati</taxon>
        <taxon>Chloroflexota</taxon>
        <taxon>Ktedonobacteria</taxon>
        <taxon>Ktedonobacterales</taxon>
        <taxon>Dictyobacteraceae</taxon>
        <taxon>Dictyobacter</taxon>
    </lineage>
</organism>
<comment type="caution">
    <text evidence="1">The sequence shown here is derived from an EMBL/GenBank/DDBJ whole genome shotgun (WGS) entry which is preliminary data.</text>
</comment>
<keyword evidence="2" id="KW-1185">Reference proteome</keyword>
<protein>
    <submittedName>
        <fullName evidence="1">Uncharacterized protein</fullName>
    </submittedName>
</protein>
<dbReference type="Proteomes" id="UP000287188">
    <property type="component" value="Unassembled WGS sequence"/>
</dbReference>